<gene>
    <name evidence="4" type="ORF">MNOR_LOCUS24837</name>
</gene>
<comment type="caution">
    <text evidence="4">The sequence shown here is derived from an EMBL/GenBank/DDBJ whole genome shotgun (WGS) entry which is preliminary data.</text>
</comment>
<feature type="non-terminal residue" evidence="4">
    <location>
        <position position="281"/>
    </location>
</feature>
<dbReference type="SMART" id="SM00254">
    <property type="entry name" value="ShKT"/>
    <property type="match status" value="2"/>
</dbReference>
<sequence length="281" mass="29069">VLLGITKAQGIDKPEDSSGILGDVIQNGFSVSFDGWTPIVGAPGQNECRDLNPSCSGWGDLGECNKNPAYMLVNCRLTCNSCSKQSTNNSEDSEDILGDVIQNILPASPDQESPSVGMTSLDRELPSVGMAGQNGCKDMNPSCPGWGELGECNGNPEYMLVNCPVTCDSCHLKSNNNTENSRNISTSLDGTSPAVIRAGQDRDSLILGSNNQNDSRNIPGEVIQTGLSDTPVGESSIMSMTSQDGDSLSVGIVGRNEGSDGSGESLRVGMVGLDGGSAGGG</sequence>
<keyword evidence="5" id="KW-1185">Reference proteome</keyword>
<dbReference type="Proteomes" id="UP001497623">
    <property type="component" value="Unassembled WGS sequence"/>
</dbReference>
<evidence type="ECO:0000256" key="2">
    <source>
        <dbReference type="SAM" id="MobiDB-lite"/>
    </source>
</evidence>
<organism evidence="4 5">
    <name type="scientific">Meganyctiphanes norvegica</name>
    <name type="common">Northern krill</name>
    <name type="synonym">Thysanopoda norvegica</name>
    <dbReference type="NCBI Taxonomy" id="48144"/>
    <lineage>
        <taxon>Eukaryota</taxon>
        <taxon>Metazoa</taxon>
        <taxon>Ecdysozoa</taxon>
        <taxon>Arthropoda</taxon>
        <taxon>Crustacea</taxon>
        <taxon>Multicrustacea</taxon>
        <taxon>Malacostraca</taxon>
        <taxon>Eumalacostraca</taxon>
        <taxon>Eucarida</taxon>
        <taxon>Euphausiacea</taxon>
        <taxon>Euphausiidae</taxon>
        <taxon>Meganyctiphanes</taxon>
    </lineage>
</organism>
<dbReference type="PANTHER" id="PTHR21724:SF109">
    <property type="entry name" value="SHKT DOMAIN-CONTAINING PROTEIN"/>
    <property type="match status" value="1"/>
</dbReference>
<feature type="non-terminal residue" evidence="4">
    <location>
        <position position="1"/>
    </location>
</feature>
<feature type="region of interest" description="Disordered" evidence="2">
    <location>
        <begin position="255"/>
        <end position="281"/>
    </location>
</feature>
<feature type="disulfide bond" evidence="1">
    <location>
        <begin position="48"/>
        <end position="82"/>
    </location>
</feature>
<protein>
    <recommendedName>
        <fullName evidence="3">ShKT domain-containing protein</fullName>
    </recommendedName>
</protein>
<dbReference type="Pfam" id="PF01549">
    <property type="entry name" value="ShK"/>
    <property type="match status" value="2"/>
</dbReference>
<dbReference type="PANTHER" id="PTHR21724">
    <property type="entry name" value="SHKT DOMAIN-CONTAINING PROTEIN"/>
    <property type="match status" value="1"/>
</dbReference>
<reference evidence="4 5" key="1">
    <citation type="submission" date="2024-05" db="EMBL/GenBank/DDBJ databases">
        <authorList>
            <person name="Wallberg A."/>
        </authorList>
    </citation>
    <scope>NUCLEOTIDE SEQUENCE [LARGE SCALE GENOMIC DNA]</scope>
</reference>
<evidence type="ECO:0000256" key="1">
    <source>
        <dbReference type="PROSITE-ProRule" id="PRU01005"/>
    </source>
</evidence>
<name>A0AAV2RHT0_MEGNR</name>
<evidence type="ECO:0000313" key="4">
    <source>
        <dbReference type="EMBL" id="CAL4124879.1"/>
    </source>
</evidence>
<feature type="domain" description="ShKT" evidence="3">
    <location>
        <begin position="136"/>
        <end position="170"/>
    </location>
</feature>
<dbReference type="PROSITE" id="PS51670">
    <property type="entry name" value="SHKT"/>
    <property type="match status" value="2"/>
</dbReference>
<feature type="domain" description="ShKT" evidence="3">
    <location>
        <begin position="48"/>
        <end position="82"/>
    </location>
</feature>
<dbReference type="InterPro" id="IPR003582">
    <property type="entry name" value="ShKT_dom"/>
</dbReference>
<dbReference type="AlphaFoldDB" id="A0AAV2RHT0"/>
<proteinExistence type="predicted"/>
<keyword evidence="1" id="KW-1015">Disulfide bond</keyword>
<feature type="compositionally biased region" description="Gly residues" evidence="2">
    <location>
        <begin position="272"/>
        <end position="281"/>
    </location>
</feature>
<evidence type="ECO:0000313" key="5">
    <source>
        <dbReference type="Proteomes" id="UP001497623"/>
    </source>
</evidence>
<comment type="caution">
    <text evidence="1">Lacks conserved residue(s) required for the propagation of feature annotation.</text>
</comment>
<evidence type="ECO:0000259" key="3">
    <source>
        <dbReference type="PROSITE" id="PS51670"/>
    </source>
</evidence>
<dbReference type="EMBL" id="CAXKWB010023109">
    <property type="protein sequence ID" value="CAL4124879.1"/>
    <property type="molecule type" value="Genomic_DNA"/>
</dbReference>
<accession>A0AAV2RHT0</accession>
<feature type="disulfide bond" evidence="1">
    <location>
        <begin position="136"/>
        <end position="170"/>
    </location>
</feature>